<dbReference type="Proteomes" id="UP001153678">
    <property type="component" value="Unassembled WGS sequence"/>
</dbReference>
<protein>
    <recommendedName>
        <fullName evidence="1">MICOS complex subunit</fullName>
    </recommendedName>
</protein>
<evidence type="ECO:0000313" key="2">
    <source>
        <dbReference type="EMBL" id="CAI2184347.1"/>
    </source>
</evidence>
<comment type="subunit">
    <text evidence="1">Component of the mitochondrial contact site and cristae organizing system (MICOS) complex.</text>
</comment>
<keyword evidence="3" id="KW-1185">Reference proteome</keyword>
<keyword evidence="1" id="KW-0496">Mitochondrion</keyword>
<evidence type="ECO:0000256" key="1">
    <source>
        <dbReference type="RuleBase" id="RU363021"/>
    </source>
</evidence>
<reference evidence="2" key="1">
    <citation type="submission" date="2022-08" db="EMBL/GenBank/DDBJ databases">
        <authorList>
            <person name="Kallberg Y."/>
            <person name="Tangrot J."/>
            <person name="Rosling A."/>
        </authorList>
    </citation>
    <scope>NUCLEOTIDE SEQUENCE</scope>
    <source>
        <strain evidence="2">Wild A</strain>
    </source>
</reference>
<dbReference type="InterPro" id="IPR019166">
    <property type="entry name" value="MIC26/MIC27"/>
</dbReference>
<comment type="caution">
    <text evidence="2">The sequence shown here is derived from an EMBL/GenBank/DDBJ whole genome shotgun (WGS) entry which is preliminary data.</text>
</comment>
<comment type="subcellular location">
    <subcellularLocation>
        <location evidence="1">Mitochondrion inner membrane</location>
    </subcellularLocation>
</comment>
<dbReference type="PANTHER" id="PTHR28268">
    <property type="entry name" value="MICOS SUBUNIT MIC26"/>
    <property type="match status" value="1"/>
</dbReference>
<dbReference type="EMBL" id="CAMKVN010003307">
    <property type="protein sequence ID" value="CAI2184347.1"/>
    <property type="molecule type" value="Genomic_DNA"/>
</dbReference>
<dbReference type="PANTHER" id="PTHR28268:SF1">
    <property type="entry name" value="MICOS SUBUNIT MIC26"/>
    <property type="match status" value="1"/>
</dbReference>
<dbReference type="GO" id="GO:0042407">
    <property type="term" value="P:cristae formation"/>
    <property type="evidence" value="ECO:0007669"/>
    <property type="project" value="InterPro"/>
</dbReference>
<sequence>MLNLQSKLVLTGGIGGAIFTEIILLNKGFPVIYAEENSAKKLCIYDEPKPDVVLVESPTRLEEAIKQARIHVTKTACDLERQFHGVINKWITIEQNTEKTIKEIIAPNERLMPEALYVTVAGLAGTIIARNRNILLRIATPLVFTIASSYYFLPQTSQNISKKFQENQHKYPQLLKVHRSISDIASDAKQKVDTSISDLKNIVGGDDNDKSK</sequence>
<organism evidence="2 3">
    <name type="scientific">Funneliformis geosporum</name>
    <dbReference type="NCBI Taxonomy" id="1117311"/>
    <lineage>
        <taxon>Eukaryota</taxon>
        <taxon>Fungi</taxon>
        <taxon>Fungi incertae sedis</taxon>
        <taxon>Mucoromycota</taxon>
        <taxon>Glomeromycotina</taxon>
        <taxon>Glomeromycetes</taxon>
        <taxon>Glomerales</taxon>
        <taxon>Glomeraceae</taxon>
        <taxon>Funneliformis</taxon>
    </lineage>
</organism>
<name>A0A9W4SZ23_9GLOM</name>
<dbReference type="InterPro" id="IPR033181">
    <property type="entry name" value="Mic26_fungi"/>
</dbReference>
<comment type="function">
    <text evidence="1">Component of the MICOS complex, a large protein complex of the mitochondrial inner membrane that plays crucial roles in the maintenance of crista junctions, inner membrane architecture, and formation of contact sites to the outer membrane.</text>
</comment>
<evidence type="ECO:0000313" key="3">
    <source>
        <dbReference type="Proteomes" id="UP001153678"/>
    </source>
</evidence>
<keyword evidence="1" id="KW-0472">Membrane</keyword>
<proteinExistence type="predicted"/>
<dbReference type="GO" id="GO:0061617">
    <property type="term" value="C:MICOS complex"/>
    <property type="evidence" value="ECO:0007669"/>
    <property type="project" value="UniProtKB-UniRule"/>
</dbReference>
<gene>
    <name evidence="2" type="ORF">FWILDA_LOCUS11533</name>
</gene>
<keyword evidence="1" id="KW-0999">Mitochondrion inner membrane</keyword>
<dbReference type="Pfam" id="PF09769">
    <property type="entry name" value="ApoO"/>
    <property type="match status" value="1"/>
</dbReference>
<dbReference type="OrthoDB" id="2399148at2759"/>
<dbReference type="AlphaFoldDB" id="A0A9W4SZ23"/>
<dbReference type="GO" id="GO:0044284">
    <property type="term" value="C:mitochondrial crista junction"/>
    <property type="evidence" value="ECO:0007669"/>
    <property type="project" value="TreeGrafter"/>
</dbReference>
<accession>A0A9W4SZ23</accession>